<keyword evidence="2" id="KW-1185">Reference proteome</keyword>
<comment type="caution">
    <text evidence="1">The sequence shown here is derived from an EMBL/GenBank/DDBJ whole genome shotgun (WGS) entry which is preliminary data.</text>
</comment>
<evidence type="ECO:0000313" key="2">
    <source>
        <dbReference type="Proteomes" id="UP001460270"/>
    </source>
</evidence>
<accession>A0AAW0PDI1</accession>
<organism evidence="1 2">
    <name type="scientific">Mugilogobius chulae</name>
    <name type="common">yellowstripe goby</name>
    <dbReference type="NCBI Taxonomy" id="88201"/>
    <lineage>
        <taxon>Eukaryota</taxon>
        <taxon>Metazoa</taxon>
        <taxon>Chordata</taxon>
        <taxon>Craniata</taxon>
        <taxon>Vertebrata</taxon>
        <taxon>Euteleostomi</taxon>
        <taxon>Actinopterygii</taxon>
        <taxon>Neopterygii</taxon>
        <taxon>Teleostei</taxon>
        <taxon>Neoteleostei</taxon>
        <taxon>Acanthomorphata</taxon>
        <taxon>Gobiaria</taxon>
        <taxon>Gobiiformes</taxon>
        <taxon>Gobioidei</taxon>
        <taxon>Gobiidae</taxon>
        <taxon>Gobionellinae</taxon>
        <taxon>Mugilogobius</taxon>
    </lineage>
</organism>
<reference evidence="2" key="1">
    <citation type="submission" date="2024-04" db="EMBL/GenBank/DDBJ databases">
        <title>Salinicola lusitanus LLJ914,a marine bacterium isolated from the Okinawa Trough.</title>
        <authorList>
            <person name="Li J."/>
        </authorList>
    </citation>
    <scope>NUCLEOTIDE SEQUENCE [LARGE SCALE GENOMIC DNA]</scope>
</reference>
<evidence type="ECO:0000313" key="1">
    <source>
        <dbReference type="EMBL" id="KAK7916387.1"/>
    </source>
</evidence>
<dbReference type="EMBL" id="JBBPFD010000008">
    <property type="protein sequence ID" value="KAK7916387.1"/>
    <property type="molecule type" value="Genomic_DNA"/>
</dbReference>
<dbReference type="PANTHER" id="PTHR31025">
    <property type="entry name" value="SI:CH211-196P9.1-RELATED"/>
    <property type="match status" value="1"/>
</dbReference>
<protein>
    <submittedName>
        <fullName evidence="1">Uncharacterized protein</fullName>
    </submittedName>
</protein>
<sequence>MIQSPAIKLPQRVRLTSSRQLSLRPVLNLTCCLLIAITSARALHRKCALSLNKRLLFLVPSVPAVSPPVASVPAVSPPVAPVSAVSPPVAPVSAVSPPVAPVSAVSPPVAPVSAVSPPVAPVSAVSPPVAPPVAPVSAVSPPVAPPVAPVSAVSPPVAPPVAPVSAVSPPVAPPVAPVSADSRRAEMLRDLEDVTMAVFVIHTEVHCLEEPPVDIGVVIEGVEVLNGLSSVASACALLLGLIYVLNLAYPKSLRFTFEVFQKVIMELEPQKMSPKVSSLYGKLQNAE</sequence>
<proteinExistence type="predicted"/>
<dbReference type="AlphaFoldDB" id="A0AAW0PDI1"/>
<dbReference type="Proteomes" id="UP001460270">
    <property type="component" value="Unassembled WGS sequence"/>
</dbReference>
<gene>
    <name evidence="1" type="ORF">WMY93_012148</name>
</gene>
<dbReference type="PANTHER" id="PTHR31025:SF27">
    <property type="entry name" value="SI:CH211-193K19.2-RELATED"/>
    <property type="match status" value="1"/>
</dbReference>
<name>A0AAW0PDI1_9GOBI</name>